<comment type="caution">
    <text evidence="1">The sequence shown here is derived from an EMBL/GenBank/DDBJ whole genome shotgun (WGS) entry which is preliminary data.</text>
</comment>
<gene>
    <name evidence="1" type="ORF">DYU05_14535</name>
</gene>
<dbReference type="AlphaFoldDB" id="A0A3E2NQS3"/>
<dbReference type="EMBL" id="QWDE01000002">
    <property type="protein sequence ID" value="RFZ83349.1"/>
    <property type="molecule type" value="Genomic_DNA"/>
</dbReference>
<proteinExistence type="predicted"/>
<organism evidence="1 2">
    <name type="scientific">Mucilaginibacter terrenus</name>
    <dbReference type="NCBI Taxonomy" id="2482727"/>
    <lineage>
        <taxon>Bacteria</taxon>
        <taxon>Pseudomonadati</taxon>
        <taxon>Bacteroidota</taxon>
        <taxon>Sphingobacteriia</taxon>
        <taxon>Sphingobacteriales</taxon>
        <taxon>Sphingobacteriaceae</taxon>
        <taxon>Mucilaginibacter</taxon>
    </lineage>
</organism>
<dbReference type="Proteomes" id="UP000260823">
    <property type="component" value="Unassembled WGS sequence"/>
</dbReference>
<name>A0A3E2NQS3_9SPHI</name>
<dbReference type="OrthoDB" id="798560at2"/>
<reference evidence="1 2" key="1">
    <citation type="submission" date="2018-08" db="EMBL/GenBank/DDBJ databases">
        <title>Mucilaginibacter terrae sp. nov., isolated from manganese diggings.</title>
        <authorList>
            <person name="Huang Y."/>
            <person name="Zhou Z."/>
        </authorList>
    </citation>
    <scope>NUCLEOTIDE SEQUENCE [LARGE SCALE GENOMIC DNA]</scope>
    <source>
        <strain evidence="1 2">ZH6</strain>
    </source>
</reference>
<evidence type="ECO:0000313" key="1">
    <source>
        <dbReference type="EMBL" id="RFZ83349.1"/>
    </source>
</evidence>
<evidence type="ECO:0000313" key="2">
    <source>
        <dbReference type="Proteomes" id="UP000260823"/>
    </source>
</evidence>
<protein>
    <submittedName>
        <fullName evidence="1">Uncharacterized protein</fullName>
    </submittedName>
</protein>
<dbReference type="RefSeq" id="WP_117383824.1">
    <property type="nucleotide sequence ID" value="NZ_QWDE01000002.1"/>
</dbReference>
<accession>A0A3E2NQS3</accession>
<sequence length="62" mass="7243">MNTADKHYKLINSKTDYVIYYHSLSADLTTEQIKAELERIKEQVASSNGIYNGTLYWEEVKK</sequence>
<keyword evidence="2" id="KW-1185">Reference proteome</keyword>